<dbReference type="AlphaFoldDB" id="A0A183KNE5"/>
<evidence type="ECO:0000313" key="4">
    <source>
        <dbReference type="WBParaSite" id="SCUD_0001657601-mRNA-1"/>
    </source>
</evidence>
<dbReference type="Proteomes" id="UP000279833">
    <property type="component" value="Unassembled WGS sequence"/>
</dbReference>
<evidence type="ECO:0000313" key="2">
    <source>
        <dbReference type="EMBL" id="VDP61809.1"/>
    </source>
</evidence>
<dbReference type="WBParaSite" id="SCUD_0001657601-mRNA-1">
    <property type="protein sequence ID" value="SCUD_0001657601-mRNA-1"/>
    <property type="gene ID" value="SCUD_0001657601"/>
</dbReference>
<organism evidence="4">
    <name type="scientific">Schistosoma curassoni</name>
    <dbReference type="NCBI Taxonomy" id="6186"/>
    <lineage>
        <taxon>Eukaryota</taxon>
        <taxon>Metazoa</taxon>
        <taxon>Spiralia</taxon>
        <taxon>Lophotrochozoa</taxon>
        <taxon>Platyhelminthes</taxon>
        <taxon>Trematoda</taxon>
        <taxon>Digenea</taxon>
        <taxon>Strigeidida</taxon>
        <taxon>Schistosomatoidea</taxon>
        <taxon>Schistosomatidae</taxon>
        <taxon>Schistosoma</taxon>
    </lineage>
</organism>
<reference evidence="4" key="1">
    <citation type="submission" date="2016-06" db="UniProtKB">
        <authorList>
            <consortium name="WormBaseParasite"/>
        </authorList>
    </citation>
    <scope>IDENTIFICATION</scope>
</reference>
<accession>A0A183KNE5</accession>
<proteinExistence type="predicted"/>
<reference evidence="2 3" key="2">
    <citation type="submission" date="2018-11" db="EMBL/GenBank/DDBJ databases">
        <authorList>
            <consortium name="Pathogen Informatics"/>
        </authorList>
    </citation>
    <scope>NUCLEOTIDE SEQUENCE [LARGE SCALE GENOMIC DNA]</scope>
    <source>
        <strain evidence="2">Dakar</strain>
        <strain evidence="3">Dakar, Senegal</strain>
    </source>
</reference>
<dbReference type="EMBL" id="UZAK01038815">
    <property type="protein sequence ID" value="VDP61809.1"/>
    <property type="molecule type" value="Genomic_DNA"/>
</dbReference>
<gene>
    <name evidence="2" type="ORF">SCUD_LOCUS16573</name>
</gene>
<evidence type="ECO:0000313" key="3">
    <source>
        <dbReference type="Proteomes" id="UP000279833"/>
    </source>
</evidence>
<evidence type="ECO:0000256" key="1">
    <source>
        <dbReference type="SAM" id="MobiDB-lite"/>
    </source>
</evidence>
<name>A0A183KNE5_9TREM</name>
<protein>
    <submittedName>
        <fullName evidence="2 4">Uncharacterized protein</fullName>
    </submittedName>
</protein>
<keyword evidence="3" id="KW-1185">Reference proteome</keyword>
<sequence length="76" mass="8250">MLDPGSFAGKTNSLRPQFGPELSRQKSLDNRIKAVAVVLKQPLNCNKASWPARAANLFSTGLKTRSITGVDSLYIC</sequence>
<feature type="region of interest" description="Disordered" evidence="1">
    <location>
        <begin position="1"/>
        <end position="23"/>
    </location>
</feature>